<sequence>MRILLSLLALATIATAAEPVHLTLADFTDAKGEPPSSGWVTEGDNTIHLAGKGAGALISKNEYSNFELEWEWKVNAKGNNGIKYWVAKIGGKEWLGIEYQMIDDSGHPDGLKGGSHTTASIYDIKEPVAGKALKPAGEWNTSKIIVQDGKIQHWLNGALACEADTTTPEWKERIAKSKFKNKEGFAPGKGKIMLTEHGDETWFRNIKLTAK</sequence>
<evidence type="ECO:0000313" key="3">
    <source>
        <dbReference type="EMBL" id="MBB5035095.1"/>
    </source>
</evidence>
<organism evidence="3 4">
    <name type="scientific">Prosthecobacter vanneervenii</name>
    <dbReference type="NCBI Taxonomy" id="48466"/>
    <lineage>
        <taxon>Bacteria</taxon>
        <taxon>Pseudomonadati</taxon>
        <taxon>Verrucomicrobiota</taxon>
        <taxon>Verrucomicrobiia</taxon>
        <taxon>Verrucomicrobiales</taxon>
        <taxon>Verrucomicrobiaceae</taxon>
        <taxon>Prosthecobacter</taxon>
    </lineage>
</organism>
<dbReference type="RefSeq" id="WP_184343538.1">
    <property type="nucleotide sequence ID" value="NZ_JACHIG010000013.1"/>
</dbReference>
<feature type="signal peptide" evidence="1">
    <location>
        <begin position="1"/>
        <end position="16"/>
    </location>
</feature>
<dbReference type="GO" id="GO:0016787">
    <property type="term" value="F:hydrolase activity"/>
    <property type="evidence" value="ECO:0007669"/>
    <property type="project" value="InterPro"/>
</dbReference>
<dbReference type="AlphaFoldDB" id="A0A7W7YF71"/>
<dbReference type="Proteomes" id="UP000590740">
    <property type="component" value="Unassembled WGS sequence"/>
</dbReference>
<evidence type="ECO:0000313" key="4">
    <source>
        <dbReference type="Proteomes" id="UP000590740"/>
    </source>
</evidence>
<accession>A0A7W7YF71</accession>
<reference evidence="3 4" key="1">
    <citation type="submission" date="2020-08" db="EMBL/GenBank/DDBJ databases">
        <title>Genomic Encyclopedia of Type Strains, Phase IV (KMG-IV): sequencing the most valuable type-strain genomes for metagenomic binning, comparative biology and taxonomic classification.</title>
        <authorList>
            <person name="Goeker M."/>
        </authorList>
    </citation>
    <scope>NUCLEOTIDE SEQUENCE [LARGE SCALE GENOMIC DNA]</scope>
    <source>
        <strain evidence="3 4">DSM 12252</strain>
    </source>
</reference>
<keyword evidence="4" id="KW-1185">Reference proteome</keyword>
<name>A0A7W7YF71_9BACT</name>
<proteinExistence type="predicted"/>
<evidence type="ECO:0000256" key="1">
    <source>
        <dbReference type="SAM" id="SignalP"/>
    </source>
</evidence>
<dbReference type="Pfam" id="PF06439">
    <property type="entry name" value="3keto-disac_hyd"/>
    <property type="match status" value="1"/>
</dbReference>
<dbReference type="Gene3D" id="2.60.120.560">
    <property type="entry name" value="Exo-inulinase, domain 1"/>
    <property type="match status" value="1"/>
</dbReference>
<protein>
    <recommendedName>
        <fullName evidence="2">3-keto-alpha-glucoside-1,2-lyase/3-keto-2-hydroxy-glucal hydratase domain-containing protein</fullName>
    </recommendedName>
</protein>
<comment type="caution">
    <text evidence="3">The sequence shown here is derived from an EMBL/GenBank/DDBJ whole genome shotgun (WGS) entry which is preliminary data.</text>
</comment>
<evidence type="ECO:0000259" key="2">
    <source>
        <dbReference type="Pfam" id="PF06439"/>
    </source>
</evidence>
<feature type="domain" description="3-keto-alpha-glucoside-1,2-lyase/3-keto-2-hydroxy-glucal hydratase" evidence="2">
    <location>
        <begin position="37"/>
        <end position="208"/>
    </location>
</feature>
<keyword evidence="1" id="KW-0732">Signal</keyword>
<feature type="chain" id="PRO_5031206581" description="3-keto-alpha-glucoside-1,2-lyase/3-keto-2-hydroxy-glucal hydratase domain-containing protein" evidence="1">
    <location>
        <begin position="17"/>
        <end position="211"/>
    </location>
</feature>
<dbReference type="EMBL" id="JACHIG010000013">
    <property type="protein sequence ID" value="MBB5035095.1"/>
    <property type="molecule type" value="Genomic_DNA"/>
</dbReference>
<gene>
    <name evidence="3" type="ORF">HNQ65_004703</name>
</gene>
<dbReference type="InterPro" id="IPR010496">
    <property type="entry name" value="AL/BT2_dom"/>
</dbReference>